<dbReference type="Proteomes" id="UP000887013">
    <property type="component" value="Unassembled WGS sequence"/>
</dbReference>
<dbReference type="AlphaFoldDB" id="A0A8X6UPN7"/>
<comment type="caution">
    <text evidence="1">The sequence shown here is derived from an EMBL/GenBank/DDBJ whole genome shotgun (WGS) entry which is preliminary data.</text>
</comment>
<organism evidence="1 2">
    <name type="scientific">Nephila pilipes</name>
    <name type="common">Giant wood spider</name>
    <name type="synonym">Nephila maculata</name>
    <dbReference type="NCBI Taxonomy" id="299642"/>
    <lineage>
        <taxon>Eukaryota</taxon>
        <taxon>Metazoa</taxon>
        <taxon>Ecdysozoa</taxon>
        <taxon>Arthropoda</taxon>
        <taxon>Chelicerata</taxon>
        <taxon>Arachnida</taxon>
        <taxon>Araneae</taxon>
        <taxon>Araneomorphae</taxon>
        <taxon>Entelegynae</taxon>
        <taxon>Araneoidea</taxon>
        <taxon>Nephilidae</taxon>
        <taxon>Nephila</taxon>
    </lineage>
</organism>
<sequence>MNNVRSVLRTYNPPTGIPKGMYKDVAERLKKGHLYVVSDTSEGPNIQHETSKTLIDIVYTPMISPELINEGKVKAGMYRNVVRYVMHSLECQGRKSVLEQPPEHLVFDSLAIAPFRCIGAIAILKYRDISISLYFGDFQNIGVKTDGS</sequence>
<reference evidence="1" key="1">
    <citation type="submission" date="2020-08" db="EMBL/GenBank/DDBJ databases">
        <title>Multicomponent nature underlies the extraordinary mechanical properties of spider dragline silk.</title>
        <authorList>
            <person name="Kono N."/>
            <person name="Nakamura H."/>
            <person name="Mori M."/>
            <person name="Yoshida Y."/>
            <person name="Ohtoshi R."/>
            <person name="Malay A.D."/>
            <person name="Moran D.A.P."/>
            <person name="Tomita M."/>
            <person name="Numata K."/>
            <person name="Arakawa K."/>
        </authorList>
    </citation>
    <scope>NUCLEOTIDE SEQUENCE</scope>
</reference>
<gene>
    <name evidence="1" type="ORF">NPIL_263511</name>
</gene>
<name>A0A8X6UPN7_NEPPI</name>
<protein>
    <submittedName>
        <fullName evidence="1">Uncharacterized protein</fullName>
    </submittedName>
</protein>
<keyword evidence="2" id="KW-1185">Reference proteome</keyword>
<evidence type="ECO:0000313" key="2">
    <source>
        <dbReference type="Proteomes" id="UP000887013"/>
    </source>
</evidence>
<evidence type="ECO:0000313" key="1">
    <source>
        <dbReference type="EMBL" id="GFU37366.1"/>
    </source>
</evidence>
<dbReference type="EMBL" id="BMAW01034921">
    <property type="protein sequence ID" value="GFU37366.1"/>
    <property type="molecule type" value="Genomic_DNA"/>
</dbReference>
<proteinExistence type="predicted"/>
<accession>A0A8X6UPN7</accession>